<keyword evidence="1" id="KW-0175">Coiled coil</keyword>
<dbReference type="EMBL" id="JAEFCI010008995">
    <property type="protein sequence ID" value="KAG5458091.1"/>
    <property type="molecule type" value="Genomic_DNA"/>
</dbReference>
<feature type="region of interest" description="Disordered" evidence="2">
    <location>
        <begin position="1"/>
        <end position="33"/>
    </location>
</feature>
<organism evidence="3 4">
    <name type="scientific">Olpidium bornovanus</name>
    <dbReference type="NCBI Taxonomy" id="278681"/>
    <lineage>
        <taxon>Eukaryota</taxon>
        <taxon>Fungi</taxon>
        <taxon>Fungi incertae sedis</taxon>
        <taxon>Olpidiomycota</taxon>
        <taxon>Olpidiomycotina</taxon>
        <taxon>Olpidiomycetes</taxon>
        <taxon>Olpidiales</taxon>
        <taxon>Olpidiaceae</taxon>
        <taxon>Olpidium</taxon>
    </lineage>
</organism>
<accession>A0A8H8DH82</accession>
<reference evidence="3 4" key="1">
    <citation type="journal article" name="Sci. Rep.">
        <title>Genome-scale phylogenetic analyses confirm Olpidium as the closest living zoosporic fungus to the non-flagellated, terrestrial fungi.</title>
        <authorList>
            <person name="Chang Y."/>
            <person name="Rochon D."/>
            <person name="Sekimoto S."/>
            <person name="Wang Y."/>
            <person name="Chovatia M."/>
            <person name="Sandor L."/>
            <person name="Salamov A."/>
            <person name="Grigoriev I.V."/>
            <person name="Stajich J.E."/>
            <person name="Spatafora J.W."/>
        </authorList>
    </citation>
    <scope>NUCLEOTIDE SEQUENCE [LARGE SCALE GENOMIC DNA]</scope>
    <source>
        <strain evidence="3">S191</strain>
    </source>
</reference>
<keyword evidence="4" id="KW-1185">Reference proteome</keyword>
<protein>
    <submittedName>
        <fullName evidence="3">Uncharacterized protein</fullName>
    </submittedName>
</protein>
<evidence type="ECO:0000256" key="2">
    <source>
        <dbReference type="SAM" id="MobiDB-lite"/>
    </source>
</evidence>
<feature type="coiled-coil region" evidence="1">
    <location>
        <begin position="145"/>
        <end position="177"/>
    </location>
</feature>
<comment type="caution">
    <text evidence="3">The sequence shown here is derived from an EMBL/GenBank/DDBJ whole genome shotgun (WGS) entry which is preliminary data.</text>
</comment>
<evidence type="ECO:0000313" key="4">
    <source>
        <dbReference type="Proteomes" id="UP000673691"/>
    </source>
</evidence>
<gene>
    <name evidence="3" type="ORF">BJ554DRAFT_1760</name>
</gene>
<name>A0A8H8DH82_9FUNG</name>
<dbReference type="Proteomes" id="UP000673691">
    <property type="component" value="Unassembled WGS sequence"/>
</dbReference>
<feature type="non-terminal residue" evidence="3">
    <location>
        <position position="1"/>
    </location>
</feature>
<proteinExistence type="predicted"/>
<evidence type="ECO:0000313" key="3">
    <source>
        <dbReference type="EMBL" id="KAG5458091.1"/>
    </source>
</evidence>
<evidence type="ECO:0000256" key="1">
    <source>
        <dbReference type="SAM" id="Coils"/>
    </source>
</evidence>
<sequence>QNHALVPAAERRNPVAVHFPGTSASGGGPGQNHPLPVLVRQRESDAWARLSTVSVPPFPQDGKTLRPRRAGGAVALQTGGLPPQRCWNLTSTHDDNANTLANIDATLAELSTVRRTPNGMITWNLSRIFNHVHGTPGRFYAGPYTPSAEVELLQAKLRIAELEKEKLELELRVAKRDAVSDDDDEVDILFTGNLEKTNTTVDEGNPTVSDALPEPLAFVLPDGPLNTVLSEELQERLHSLETLQASIPSSSAMSEDNNLLADNTMPGDLFGRGAAHLCTAVLLQTANVSDLVDNYQRQAIKSLGVKQMVVPKVLASA</sequence>
<dbReference type="AlphaFoldDB" id="A0A8H8DH82"/>